<proteinExistence type="predicted"/>
<evidence type="ECO:0000313" key="1">
    <source>
        <dbReference type="EMBL" id="KAI3802652.1"/>
    </source>
</evidence>
<gene>
    <name evidence="1" type="ORF">L1987_30792</name>
</gene>
<name>A0ACB9I4E7_9ASTR</name>
<reference evidence="2" key="1">
    <citation type="journal article" date="2022" name="Mol. Ecol. Resour.">
        <title>The genomes of chicory, endive, great burdock and yacon provide insights into Asteraceae palaeo-polyploidization history and plant inulin production.</title>
        <authorList>
            <person name="Fan W."/>
            <person name="Wang S."/>
            <person name="Wang H."/>
            <person name="Wang A."/>
            <person name="Jiang F."/>
            <person name="Liu H."/>
            <person name="Zhao H."/>
            <person name="Xu D."/>
            <person name="Zhang Y."/>
        </authorList>
    </citation>
    <scope>NUCLEOTIDE SEQUENCE [LARGE SCALE GENOMIC DNA]</scope>
    <source>
        <strain evidence="2">cv. Yunnan</strain>
    </source>
</reference>
<reference evidence="1 2" key="2">
    <citation type="journal article" date="2022" name="Mol. Ecol. Resour.">
        <title>The genomes of chicory, endive, great burdock and yacon provide insights into Asteraceae paleo-polyploidization history and plant inulin production.</title>
        <authorList>
            <person name="Fan W."/>
            <person name="Wang S."/>
            <person name="Wang H."/>
            <person name="Wang A."/>
            <person name="Jiang F."/>
            <person name="Liu H."/>
            <person name="Zhao H."/>
            <person name="Xu D."/>
            <person name="Zhang Y."/>
        </authorList>
    </citation>
    <scope>NUCLEOTIDE SEQUENCE [LARGE SCALE GENOMIC DNA]</scope>
    <source>
        <strain evidence="2">cv. Yunnan</strain>
        <tissue evidence="1">Leaves</tissue>
    </source>
</reference>
<organism evidence="1 2">
    <name type="scientific">Smallanthus sonchifolius</name>
    <dbReference type="NCBI Taxonomy" id="185202"/>
    <lineage>
        <taxon>Eukaryota</taxon>
        <taxon>Viridiplantae</taxon>
        <taxon>Streptophyta</taxon>
        <taxon>Embryophyta</taxon>
        <taxon>Tracheophyta</taxon>
        <taxon>Spermatophyta</taxon>
        <taxon>Magnoliopsida</taxon>
        <taxon>eudicotyledons</taxon>
        <taxon>Gunneridae</taxon>
        <taxon>Pentapetalae</taxon>
        <taxon>asterids</taxon>
        <taxon>campanulids</taxon>
        <taxon>Asterales</taxon>
        <taxon>Asteraceae</taxon>
        <taxon>Asteroideae</taxon>
        <taxon>Heliantheae alliance</taxon>
        <taxon>Millerieae</taxon>
        <taxon>Smallanthus</taxon>
    </lineage>
</organism>
<dbReference type="Proteomes" id="UP001056120">
    <property type="component" value="Linkage Group LG10"/>
</dbReference>
<keyword evidence="2" id="KW-1185">Reference proteome</keyword>
<dbReference type="EMBL" id="CM042027">
    <property type="protein sequence ID" value="KAI3802652.1"/>
    <property type="molecule type" value="Genomic_DNA"/>
</dbReference>
<accession>A0ACB9I4E7</accession>
<comment type="caution">
    <text evidence="1">The sequence shown here is derived from an EMBL/GenBank/DDBJ whole genome shotgun (WGS) entry which is preliminary data.</text>
</comment>
<sequence>MYGSSGCLGCDAKNKLMKRKESQSRQGSKHCMAESVGKNSRCDMDNNAVCISSINTSNQTPDSHATGNKPQGFINHAFLLWDQIRQQWVGNKRKSKQTDQNHHAPRLSRNATYDNLLGSNKPFPKPVPLSEMVDFLVNVWEQEGMYD</sequence>
<evidence type="ECO:0000313" key="2">
    <source>
        <dbReference type="Proteomes" id="UP001056120"/>
    </source>
</evidence>
<protein>
    <submittedName>
        <fullName evidence="1">Uncharacterized protein</fullName>
    </submittedName>
</protein>